<name>L9KBD6_TUPCH</name>
<dbReference type="STRING" id="246437.L9KBD6"/>
<reference evidence="11" key="1">
    <citation type="submission" date="2012-07" db="EMBL/GenBank/DDBJ databases">
        <title>Genome of the Chinese tree shrew, a rising model animal genetically related to primates.</title>
        <authorList>
            <person name="Zhang G."/>
            <person name="Fan Y."/>
            <person name="Yao Y."/>
            <person name="Huang Z."/>
        </authorList>
    </citation>
    <scope>NUCLEOTIDE SEQUENCE [LARGE SCALE GENOMIC DNA]</scope>
</reference>
<evidence type="ECO:0000256" key="3">
    <source>
        <dbReference type="ARBA" id="ARBA00022448"/>
    </source>
</evidence>
<keyword evidence="4" id="KW-0138">CF(0)</keyword>
<dbReference type="SUPFAM" id="SSF161065">
    <property type="entry name" value="ATP synthase D chain-like"/>
    <property type="match status" value="1"/>
</dbReference>
<dbReference type="InterPro" id="IPR036228">
    <property type="entry name" value="ATP_synth_F0_dsu_sf_mt"/>
</dbReference>
<reference evidence="11" key="2">
    <citation type="journal article" date="2013" name="Nat. Commun.">
        <title>Genome of the Chinese tree shrew.</title>
        <authorList>
            <person name="Fan Y."/>
            <person name="Huang Z.Y."/>
            <person name="Cao C.C."/>
            <person name="Chen C.S."/>
            <person name="Chen Y.X."/>
            <person name="Fan D.D."/>
            <person name="He J."/>
            <person name="Hou H.L."/>
            <person name="Hu L."/>
            <person name="Hu X.T."/>
            <person name="Jiang X.T."/>
            <person name="Lai R."/>
            <person name="Lang Y.S."/>
            <person name="Liang B."/>
            <person name="Liao S.G."/>
            <person name="Mu D."/>
            <person name="Ma Y.Y."/>
            <person name="Niu Y.Y."/>
            <person name="Sun X.Q."/>
            <person name="Xia J.Q."/>
            <person name="Xiao J."/>
            <person name="Xiong Z.Q."/>
            <person name="Xu L."/>
            <person name="Yang L."/>
            <person name="Zhang Y."/>
            <person name="Zhao W."/>
            <person name="Zhao X.D."/>
            <person name="Zheng Y.T."/>
            <person name="Zhou J.M."/>
            <person name="Zhu Y.B."/>
            <person name="Zhang G.J."/>
            <person name="Wang J."/>
            <person name="Yao Y.G."/>
        </authorList>
    </citation>
    <scope>NUCLEOTIDE SEQUENCE [LARGE SCALE GENOMIC DNA]</scope>
</reference>
<evidence type="ECO:0000256" key="8">
    <source>
        <dbReference type="ARBA" id="ARBA00023128"/>
    </source>
</evidence>
<dbReference type="Pfam" id="PF05873">
    <property type="entry name" value="Mt_ATP-synt_D"/>
    <property type="match status" value="1"/>
</dbReference>
<accession>L9KBD6</accession>
<dbReference type="eggNOG" id="KOG3366">
    <property type="taxonomic scope" value="Eukaryota"/>
</dbReference>
<gene>
    <name evidence="10" type="ORF">TREES_T100000808</name>
</gene>
<dbReference type="GO" id="GO:0005743">
    <property type="term" value="C:mitochondrial inner membrane"/>
    <property type="evidence" value="ECO:0007669"/>
    <property type="project" value="UniProtKB-SubCell"/>
</dbReference>
<dbReference type="GO" id="GO:0015078">
    <property type="term" value="F:proton transmembrane transporter activity"/>
    <property type="evidence" value="ECO:0007669"/>
    <property type="project" value="InterPro"/>
</dbReference>
<organism evidence="10 11">
    <name type="scientific">Tupaia chinensis</name>
    <name type="common">Chinese tree shrew</name>
    <name type="synonym">Tupaia belangeri chinensis</name>
    <dbReference type="NCBI Taxonomy" id="246437"/>
    <lineage>
        <taxon>Eukaryota</taxon>
        <taxon>Metazoa</taxon>
        <taxon>Chordata</taxon>
        <taxon>Craniata</taxon>
        <taxon>Vertebrata</taxon>
        <taxon>Euteleostomi</taxon>
        <taxon>Mammalia</taxon>
        <taxon>Eutheria</taxon>
        <taxon>Euarchontoglires</taxon>
        <taxon>Scandentia</taxon>
        <taxon>Tupaiidae</taxon>
        <taxon>Tupaia</taxon>
    </lineage>
</organism>
<comment type="subcellular location">
    <subcellularLocation>
        <location evidence="1">Mitochondrion inner membrane</location>
    </subcellularLocation>
</comment>
<dbReference type="EMBL" id="KB320889">
    <property type="protein sequence ID" value="ELW59986.1"/>
    <property type="molecule type" value="Genomic_DNA"/>
</dbReference>
<dbReference type="AlphaFoldDB" id="L9KBD6"/>
<evidence type="ECO:0000256" key="7">
    <source>
        <dbReference type="ARBA" id="ARBA00023065"/>
    </source>
</evidence>
<keyword evidence="5" id="KW-0375">Hydrogen ion transport</keyword>
<sequence length="90" mass="10721">MSSKKISQIKGKYTAQLDTEEKEDVKSCDEFVSLSKARMEEYQKQLKKMKTIIPFDQMTTEDLNEVFPETVLDKKKYSYWPWPHQPIENL</sequence>
<evidence type="ECO:0000313" key="11">
    <source>
        <dbReference type="Proteomes" id="UP000011518"/>
    </source>
</evidence>
<evidence type="ECO:0000256" key="6">
    <source>
        <dbReference type="ARBA" id="ARBA00022792"/>
    </source>
</evidence>
<comment type="similarity">
    <text evidence="2">Belongs to the ATPase d subunit family.</text>
</comment>
<evidence type="ECO:0000256" key="5">
    <source>
        <dbReference type="ARBA" id="ARBA00022781"/>
    </source>
</evidence>
<dbReference type="PANTHER" id="PTHR12700">
    <property type="entry name" value="ATP SYNTHASE SUBUNIT D, MITOCHONDRIAL"/>
    <property type="match status" value="1"/>
</dbReference>
<dbReference type="InterPro" id="IPR008689">
    <property type="entry name" value="ATP_synth_F0_dsu_mt"/>
</dbReference>
<evidence type="ECO:0000256" key="4">
    <source>
        <dbReference type="ARBA" id="ARBA00022547"/>
    </source>
</evidence>
<dbReference type="GO" id="GO:0015986">
    <property type="term" value="P:proton motive force-driven ATP synthesis"/>
    <property type="evidence" value="ECO:0007669"/>
    <property type="project" value="InterPro"/>
</dbReference>
<keyword evidence="6" id="KW-0999">Mitochondrion inner membrane</keyword>
<dbReference type="GO" id="GO:0045259">
    <property type="term" value="C:proton-transporting ATP synthase complex"/>
    <property type="evidence" value="ECO:0007669"/>
    <property type="project" value="UniProtKB-KW"/>
</dbReference>
<keyword evidence="3" id="KW-0813">Transport</keyword>
<evidence type="ECO:0000256" key="9">
    <source>
        <dbReference type="ARBA" id="ARBA00023136"/>
    </source>
</evidence>
<evidence type="ECO:0000313" key="10">
    <source>
        <dbReference type="EMBL" id="ELW59986.1"/>
    </source>
</evidence>
<proteinExistence type="inferred from homology"/>
<evidence type="ECO:0000256" key="2">
    <source>
        <dbReference type="ARBA" id="ARBA00006842"/>
    </source>
</evidence>
<keyword evidence="8" id="KW-0496">Mitochondrion</keyword>
<dbReference type="Proteomes" id="UP000011518">
    <property type="component" value="Unassembled WGS sequence"/>
</dbReference>
<dbReference type="InParanoid" id="L9KBD6"/>
<keyword evidence="9" id="KW-0472">Membrane</keyword>
<evidence type="ECO:0000256" key="1">
    <source>
        <dbReference type="ARBA" id="ARBA00004273"/>
    </source>
</evidence>
<keyword evidence="7" id="KW-0406">Ion transport</keyword>
<protein>
    <submittedName>
        <fullName evidence="10">ATP synthase subunit d, mitochondrial</fullName>
    </submittedName>
</protein>
<keyword evidence="11" id="KW-1185">Reference proteome</keyword>
<dbReference type="Gene3D" id="6.10.280.70">
    <property type="match status" value="1"/>
</dbReference>